<gene>
    <name evidence="4" type="ORF">IDM48_07315</name>
</gene>
<feature type="compositionally biased region" description="Low complexity" evidence="1">
    <location>
        <begin position="22"/>
        <end position="50"/>
    </location>
</feature>
<feature type="signal peptide" evidence="2">
    <location>
        <begin position="1"/>
        <end position="19"/>
    </location>
</feature>
<dbReference type="Pfam" id="PF07563">
    <property type="entry name" value="DUF1541"/>
    <property type="match status" value="2"/>
</dbReference>
<evidence type="ECO:0000256" key="2">
    <source>
        <dbReference type="SAM" id="SignalP"/>
    </source>
</evidence>
<dbReference type="RefSeq" id="WP_190616734.1">
    <property type="nucleotide sequence ID" value="NZ_CP061538.1"/>
</dbReference>
<dbReference type="Gene3D" id="2.30.30.1210">
    <property type="entry name" value="Domain of unknown function DUF1541"/>
    <property type="match status" value="1"/>
</dbReference>
<keyword evidence="2" id="KW-0732">Signal</keyword>
<protein>
    <submittedName>
        <fullName evidence="4">YdhK family protein</fullName>
    </submittedName>
</protein>
<feature type="domain" description="DUF1541" evidence="3">
    <location>
        <begin position="65"/>
        <end position="116"/>
    </location>
</feature>
<feature type="region of interest" description="Disordered" evidence="1">
    <location>
        <begin position="22"/>
        <end position="55"/>
    </location>
</feature>
<evidence type="ECO:0000313" key="4">
    <source>
        <dbReference type="EMBL" id="QNV39221.1"/>
    </source>
</evidence>
<name>A0A7H2BHS5_9MICC</name>
<feature type="domain" description="DUF1541" evidence="3">
    <location>
        <begin position="129"/>
        <end position="178"/>
    </location>
</feature>
<evidence type="ECO:0000313" key="5">
    <source>
        <dbReference type="Proteomes" id="UP000516421"/>
    </source>
</evidence>
<dbReference type="EMBL" id="CP061538">
    <property type="protein sequence ID" value="QNV39221.1"/>
    <property type="molecule type" value="Genomic_DNA"/>
</dbReference>
<dbReference type="AlphaFoldDB" id="A0A7H2BHS5"/>
<proteinExistence type="predicted"/>
<dbReference type="Proteomes" id="UP000516421">
    <property type="component" value="Chromosome"/>
</dbReference>
<dbReference type="InterPro" id="IPR011438">
    <property type="entry name" value="DUF1541"/>
</dbReference>
<keyword evidence="5" id="KW-1185">Reference proteome</keyword>
<sequence length="185" mass="19559">MSRRPIIFATAVVATLALAGCGTNTSNDSTSHSSSSEGHSMGSHSMDGGSAPAGIVDANAPKYPVGTEVTLTTDHMEGMKEAPAKIVGAYKTTTYAVDYTPTNGGTPIKNHKWVVQEELKDAGKTPLKVGDKAVLEADHMPGMKGAEATISQVTDQTVYMVDYEANGMTMKNHKWVTEDEIAPRS</sequence>
<organism evidence="4 5">
    <name type="scientific">Rothia amarae</name>
    <dbReference type="NCBI Taxonomy" id="169480"/>
    <lineage>
        <taxon>Bacteria</taxon>
        <taxon>Bacillati</taxon>
        <taxon>Actinomycetota</taxon>
        <taxon>Actinomycetes</taxon>
        <taxon>Micrococcales</taxon>
        <taxon>Micrococcaceae</taxon>
        <taxon>Rothia</taxon>
    </lineage>
</organism>
<evidence type="ECO:0000256" key="1">
    <source>
        <dbReference type="SAM" id="MobiDB-lite"/>
    </source>
</evidence>
<dbReference type="KEGG" id="rama:IDM48_07315"/>
<evidence type="ECO:0000259" key="3">
    <source>
        <dbReference type="Pfam" id="PF07563"/>
    </source>
</evidence>
<reference evidence="4 5" key="1">
    <citation type="submission" date="2020-09" db="EMBL/GenBank/DDBJ databases">
        <title>Investigation of environmental microbe.</title>
        <authorList>
            <person name="Ou Y."/>
            <person name="Kang Q."/>
        </authorList>
    </citation>
    <scope>NUCLEOTIDE SEQUENCE [LARGE SCALE GENOMIC DNA]</scope>
    <source>
        <strain evidence="4 5">KJZ-9</strain>
    </source>
</reference>
<accession>A0A7H2BHS5</accession>
<dbReference type="PROSITE" id="PS51257">
    <property type="entry name" value="PROKAR_LIPOPROTEIN"/>
    <property type="match status" value="1"/>
</dbReference>
<feature type="chain" id="PRO_5039093705" evidence="2">
    <location>
        <begin position="20"/>
        <end position="185"/>
    </location>
</feature>